<dbReference type="InParanoid" id="A0A0V0QKQ3"/>
<dbReference type="EMBL" id="LDAU01000152">
    <property type="protein sequence ID" value="KRX02788.1"/>
    <property type="molecule type" value="Genomic_DNA"/>
</dbReference>
<keyword evidence="2" id="KW-1133">Transmembrane helix</keyword>
<organism evidence="3 4">
    <name type="scientific">Pseudocohnilembus persalinus</name>
    <name type="common">Ciliate</name>
    <dbReference type="NCBI Taxonomy" id="266149"/>
    <lineage>
        <taxon>Eukaryota</taxon>
        <taxon>Sar</taxon>
        <taxon>Alveolata</taxon>
        <taxon>Ciliophora</taxon>
        <taxon>Intramacronucleata</taxon>
        <taxon>Oligohymenophorea</taxon>
        <taxon>Scuticociliatia</taxon>
        <taxon>Philasterida</taxon>
        <taxon>Pseudocohnilembidae</taxon>
        <taxon>Pseudocohnilembus</taxon>
    </lineage>
</organism>
<protein>
    <recommendedName>
        <fullName evidence="5">Transmembrane protein</fullName>
    </recommendedName>
</protein>
<accession>A0A0V0QKQ3</accession>
<keyword evidence="2" id="KW-0472">Membrane</keyword>
<evidence type="ECO:0000256" key="1">
    <source>
        <dbReference type="SAM" id="MobiDB-lite"/>
    </source>
</evidence>
<keyword evidence="2" id="KW-0812">Transmembrane</keyword>
<dbReference type="AlphaFoldDB" id="A0A0V0QKQ3"/>
<dbReference type="GO" id="GO:0007131">
    <property type="term" value="P:reciprocal meiotic recombination"/>
    <property type="evidence" value="ECO:0007669"/>
    <property type="project" value="TreeGrafter"/>
</dbReference>
<feature type="region of interest" description="Disordered" evidence="1">
    <location>
        <begin position="305"/>
        <end position="326"/>
    </location>
</feature>
<gene>
    <name evidence="3" type="ORF">PPERSA_02278</name>
</gene>
<keyword evidence="4" id="KW-1185">Reference proteome</keyword>
<dbReference type="OrthoDB" id="290635at2759"/>
<evidence type="ECO:0000313" key="4">
    <source>
        <dbReference type="Proteomes" id="UP000054937"/>
    </source>
</evidence>
<evidence type="ECO:0000313" key="3">
    <source>
        <dbReference type="EMBL" id="KRX02788.1"/>
    </source>
</evidence>
<comment type="caution">
    <text evidence="3">The sequence shown here is derived from an EMBL/GenBank/DDBJ whole genome shotgun (WGS) entry which is preliminary data.</text>
</comment>
<reference evidence="3 4" key="1">
    <citation type="journal article" date="2015" name="Sci. Rep.">
        <title>Genome of the facultative scuticociliatosis pathogen Pseudocohnilembus persalinus provides insight into its virulence through horizontal gene transfer.</title>
        <authorList>
            <person name="Xiong J."/>
            <person name="Wang G."/>
            <person name="Cheng J."/>
            <person name="Tian M."/>
            <person name="Pan X."/>
            <person name="Warren A."/>
            <person name="Jiang C."/>
            <person name="Yuan D."/>
            <person name="Miao W."/>
        </authorList>
    </citation>
    <scope>NUCLEOTIDE SEQUENCE [LARGE SCALE GENOMIC DNA]</scope>
    <source>
        <strain evidence="3">36N120E</strain>
    </source>
</reference>
<dbReference type="GO" id="GO:0005634">
    <property type="term" value="C:nucleus"/>
    <property type="evidence" value="ECO:0007669"/>
    <property type="project" value="TreeGrafter"/>
</dbReference>
<dbReference type="Proteomes" id="UP000054937">
    <property type="component" value="Unassembled WGS sequence"/>
</dbReference>
<name>A0A0V0QKQ3_PSEPJ</name>
<proteinExistence type="predicted"/>
<evidence type="ECO:0000256" key="2">
    <source>
        <dbReference type="SAM" id="Phobius"/>
    </source>
</evidence>
<sequence length="326" mass="38283">MNEYSVPLENQAVPVPKMAFGFVEGIQLDHTNYDLRNFSFQFKMMRKYQDGTEKNKNYTLSNEYCDGLDWIGEPYNNTQHFTFLCPDSAHDGEYIMQGLLLSSAIQIYPRYTVNYCNNQTSLLFCREYQQLKEVTSGGRIYLFTKQENSRNWATGEEIADKQNFNLNYYFLVPGDYNRAELVMEYSVTTTKPDYLTSFSQKEYPGLDINSQNFYISDVTFFDPFAAFQIWLRLSDEVPRVDVVYDTIIDKVSEWGALWGVLFGAFAFYFLGYNTNKFYKKNEDWADFDKGLQKVDQALQRKSTINQDQQQIKQDSQNQQQQQEIDI</sequence>
<dbReference type="PANTHER" id="PTHR31398:SF0">
    <property type="entry name" value="MEIOTIC NUCLEAR DIVISION PROTEIN 1 HOMOLOG"/>
    <property type="match status" value="1"/>
</dbReference>
<dbReference type="PANTHER" id="PTHR31398">
    <property type="entry name" value="MEIOTIC NUCLEAR DIVISION PROTEIN 1 HOMOLOG"/>
    <property type="match status" value="1"/>
</dbReference>
<feature type="compositionally biased region" description="Low complexity" evidence="1">
    <location>
        <begin position="306"/>
        <end position="326"/>
    </location>
</feature>
<feature type="transmembrane region" description="Helical" evidence="2">
    <location>
        <begin position="254"/>
        <end position="272"/>
    </location>
</feature>
<evidence type="ECO:0008006" key="5">
    <source>
        <dbReference type="Google" id="ProtNLM"/>
    </source>
</evidence>
<dbReference type="OMA" id="GPEIAMQ"/>